<reference evidence="2 3" key="1">
    <citation type="journal article" date="2017" name="Int. J. Syst. Evol. Microbiol.">
        <title>Ramlibacter monticola sp. nov., isolated from forest soil.</title>
        <authorList>
            <person name="Chaudhary D.K."/>
            <person name="Kim J."/>
        </authorList>
    </citation>
    <scope>NUCLEOTIDE SEQUENCE [LARGE SCALE GENOMIC DNA]</scope>
    <source>
        <strain evidence="2 3">KACC 19175</strain>
    </source>
</reference>
<keyword evidence="3" id="KW-1185">Reference proteome</keyword>
<evidence type="ECO:0000313" key="3">
    <source>
        <dbReference type="Proteomes" id="UP000599109"/>
    </source>
</evidence>
<evidence type="ECO:0000313" key="2">
    <source>
        <dbReference type="EMBL" id="MBL0391599.1"/>
    </source>
</evidence>
<dbReference type="InterPro" id="IPR002821">
    <property type="entry name" value="Hydantoinase_A"/>
</dbReference>
<dbReference type="GO" id="GO:0016787">
    <property type="term" value="F:hydrolase activity"/>
    <property type="evidence" value="ECO:0007669"/>
    <property type="project" value="InterPro"/>
</dbReference>
<dbReference type="EMBL" id="JAEQNE010000002">
    <property type="protein sequence ID" value="MBL0391599.1"/>
    <property type="molecule type" value="Genomic_DNA"/>
</dbReference>
<dbReference type="Gene3D" id="3.30.420.190">
    <property type="entry name" value="conserved archaeal protein q6m145"/>
    <property type="match status" value="1"/>
</dbReference>
<comment type="caution">
    <text evidence="2">The sequence shown here is derived from an EMBL/GenBank/DDBJ whole genome shotgun (WGS) entry which is preliminary data.</text>
</comment>
<dbReference type="RefSeq" id="WP_201674218.1">
    <property type="nucleotide sequence ID" value="NZ_JAEQNE010000002.1"/>
</dbReference>
<proteinExistence type="predicted"/>
<organism evidence="2 3">
    <name type="scientific">Ramlibacter monticola</name>
    <dbReference type="NCBI Taxonomy" id="1926872"/>
    <lineage>
        <taxon>Bacteria</taxon>
        <taxon>Pseudomonadati</taxon>
        <taxon>Pseudomonadota</taxon>
        <taxon>Betaproteobacteria</taxon>
        <taxon>Burkholderiales</taxon>
        <taxon>Comamonadaceae</taxon>
        <taxon>Ramlibacter</taxon>
    </lineage>
</organism>
<sequence>MSPREPRLQAGWDIGGAHVKACLLADGALRDVAQWPCPLWQGMEHLDAALDAARSRWGGAWGPELAHAATMTGEMVDLFPDREQGVARIADRLAQSLGASLRLFDGEGDWRAPHEAPARWRGIASANWRATARVVAQRLGEAVLVDIGSTTTDLIPLRAGRVAALGTSDAERLATGELVYQGVVRTPLCALGPRVHWRGDTVNVMNEFFATTADVYRLTGELEPAHDQADTADGRGKDAGACRQRLARMVGRDAAEAGPADWLALADCWKHAQLAELASQLQRVCAGAGVPGGVPLVGAGCGAFLAEQLARRTGRPFFRYAEVALPAASPAAALASWADVCAPAVSVALLACRRE</sequence>
<dbReference type="Proteomes" id="UP000599109">
    <property type="component" value="Unassembled WGS sequence"/>
</dbReference>
<dbReference type="AlphaFoldDB" id="A0A936YYK2"/>
<gene>
    <name evidence="2" type="ORF">JJ685_10675</name>
</gene>
<dbReference type="InterPro" id="IPR002756">
    <property type="entry name" value="MfnF"/>
</dbReference>
<dbReference type="Pfam" id="PF01968">
    <property type="entry name" value="Hydantoinase_A"/>
    <property type="match status" value="1"/>
</dbReference>
<dbReference type="Gene3D" id="3.30.420.40">
    <property type="match status" value="1"/>
</dbReference>
<feature type="domain" description="Hydantoinase A/oxoprolinase" evidence="1">
    <location>
        <begin position="67"/>
        <end position="334"/>
    </location>
</feature>
<name>A0A936YYK2_9BURK</name>
<protein>
    <submittedName>
        <fullName evidence="2">H4MPT-linked C1 transfer pathway protein</fullName>
    </submittedName>
</protein>
<accession>A0A936YYK2</accession>
<evidence type="ECO:0000259" key="1">
    <source>
        <dbReference type="Pfam" id="PF01968"/>
    </source>
</evidence>
<dbReference type="NCBIfam" id="TIGR03123">
    <property type="entry name" value="one_C_unchar_1"/>
    <property type="match status" value="1"/>
</dbReference>